<reference evidence="2 3" key="1">
    <citation type="journal article" date="2012" name="Science">
        <title>The Paleozoic origin of enzymatic lignin decomposition reconstructed from 31 fungal genomes.</title>
        <authorList>
            <person name="Floudas D."/>
            <person name="Binder M."/>
            <person name="Riley R."/>
            <person name="Barry K."/>
            <person name="Blanchette R.A."/>
            <person name="Henrissat B."/>
            <person name="Martinez A.T."/>
            <person name="Otillar R."/>
            <person name="Spatafora J.W."/>
            <person name="Yadav J.S."/>
            <person name="Aerts A."/>
            <person name="Benoit I."/>
            <person name="Boyd A."/>
            <person name="Carlson A."/>
            <person name="Copeland A."/>
            <person name="Coutinho P.M."/>
            <person name="de Vries R.P."/>
            <person name="Ferreira P."/>
            <person name="Findley K."/>
            <person name="Foster B."/>
            <person name="Gaskell J."/>
            <person name="Glotzer D."/>
            <person name="Gorecki P."/>
            <person name="Heitman J."/>
            <person name="Hesse C."/>
            <person name="Hori C."/>
            <person name="Igarashi K."/>
            <person name="Jurgens J.A."/>
            <person name="Kallen N."/>
            <person name="Kersten P."/>
            <person name="Kohler A."/>
            <person name="Kuees U."/>
            <person name="Kumar T.K.A."/>
            <person name="Kuo A."/>
            <person name="LaButti K."/>
            <person name="Larrondo L.F."/>
            <person name="Lindquist E."/>
            <person name="Ling A."/>
            <person name="Lombard V."/>
            <person name="Lucas S."/>
            <person name="Lundell T."/>
            <person name="Martin R."/>
            <person name="McLaughlin D.J."/>
            <person name="Morgenstern I."/>
            <person name="Morin E."/>
            <person name="Murat C."/>
            <person name="Nagy L.G."/>
            <person name="Nolan M."/>
            <person name="Ohm R.A."/>
            <person name="Patyshakuliyeva A."/>
            <person name="Rokas A."/>
            <person name="Ruiz-Duenas F.J."/>
            <person name="Sabat G."/>
            <person name="Salamov A."/>
            <person name="Samejima M."/>
            <person name="Schmutz J."/>
            <person name="Slot J.C."/>
            <person name="St John F."/>
            <person name="Stenlid J."/>
            <person name="Sun H."/>
            <person name="Sun S."/>
            <person name="Syed K."/>
            <person name="Tsang A."/>
            <person name="Wiebenga A."/>
            <person name="Young D."/>
            <person name="Pisabarro A."/>
            <person name="Eastwood D.C."/>
            <person name="Martin F."/>
            <person name="Cullen D."/>
            <person name="Grigoriev I.V."/>
            <person name="Hibbett D.S."/>
        </authorList>
    </citation>
    <scope>NUCLEOTIDE SEQUENCE</scope>
    <source>
        <strain evidence="3">FP-58527</strain>
    </source>
</reference>
<dbReference type="EMBL" id="KE504352">
    <property type="protein sequence ID" value="EPS92783.1"/>
    <property type="molecule type" value="Genomic_DNA"/>
</dbReference>
<keyword evidence="3" id="KW-1185">Reference proteome</keyword>
<gene>
    <name evidence="2" type="ORF">FOMPIDRAFT_92115</name>
</gene>
<proteinExistence type="predicted"/>
<evidence type="ECO:0000313" key="2">
    <source>
        <dbReference type="EMBL" id="EPS92783.1"/>
    </source>
</evidence>
<dbReference type="OrthoDB" id="2809083at2759"/>
<evidence type="ECO:0000313" key="3">
    <source>
        <dbReference type="Proteomes" id="UP000015241"/>
    </source>
</evidence>
<dbReference type="HOGENOM" id="CLU_2333628_0_0_1"/>
<name>S8DNA9_FOMSC</name>
<evidence type="ECO:0000256" key="1">
    <source>
        <dbReference type="SAM" id="MobiDB-lite"/>
    </source>
</evidence>
<dbReference type="Proteomes" id="UP000015241">
    <property type="component" value="Unassembled WGS sequence"/>
</dbReference>
<feature type="region of interest" description="Disordered" evidence="1">
    <location>
        <begin position="1"/>
        <end position="24"/>
    </location>
</feature>
<accession>S8DNA9</accession>
<organism evidence="2 3">
    <name type="scientific">Fomitopsis schrenkii</name>
    <name type="common">Brown rot fungus</name>
    <dbReference type="NCBI Taxonomy" id="2126942"/>
    <lineage>
        <taxon>Eukaryota</taxon>
        <taxon>Fungi</taxon>
        <taxon>Dikarya</taxon>
        <taxon>Basidiomycota</taxon>
        <taxon>Agaricomycotina</taxon>
        <taxon>Agaricomycetes</taxon>
        <taxon>Polyporales</taxon>
        <taxon>Fomitopsis</taxon>
    </lineage>
</organism>
<sequence>MQMNRSSWSVVDFGQHGPPPPVANRPVLHLPLRASKPVNWKPTSCYVWSRDGGESISMNTFKKLRAQKKAAVIDKDFTLSDDEITVIRDLHKRIVRGI</sequence>
<dbReference type="AlphaFoldDB" id="S8DNA9"/>
<dbReference type="InParanoid" id="S8DNA9"/>
<protein>
    <submittedName>
        <fullName evidence="2">Uncharacterized protein</fullName>
    </submittedName>
</protein>